<sequence>MFKKLVITGVAVTMLMNAGCSVVMASKQPSKKNTTMLNAGIPRSLVVAEFGAPVISEIKEGKRYEIYTFVQGYSTASKVGRAFWHGAADVATVGLWEIIGTPTETVFNGKKMSYEIFFDQNDNVESYKLLTLEQPAVKQATIKNDDVMSIVQ</sequence>
<feature type="signal peptide" evidence="1">
    <location>
        <begin position="1"/>
        <end position="25"/>
    </location>
</feature>
<keyword evidence="1" id="KW-0732">Signal</keyword>
<reference evidence="2 3" key="1">
    <citation type="submission" date="2018-09" db="EMBL/GenBank/DDBJ databases">
        <title>The draft genome of Acinetobacter spp. strains.</title>
        <authorList>
            <person name="Qin J."/>
            <person name="Feng Y."/>
            <person name="Zong Z."/>
        </authorList>
    </citation>
    <scope>NUCLEOTIDE SEQUENCE [LARGE SCALE GENOMIC DNA]</scope>
    <source>
        <strain evidence="2 3">WCHAc060115</strain>
    </source>
</reference>
<evidence type="ECO:0008006" key="4">
    <source>
        <dbReference type="Google" id="ProtNLM"/>
    </source>
</evidence>
<feature type="chain" id="PRO_5017226812" description="Beta-barrel assembly machine subunit BamE" evidence="1">
    <location>
        <begin position="26"/>
        <end position="152"/>
    </location>
</feature>
<accession>A0A3A8ERE7</accession>
<proteinExistence type="predicted"/>
<dbReference type="EMBL" id="RAXT01000020">
    <property type="protein sequence ID" value="RKG37462.1"/>
    <property type="molecule type" value="Genomic_DNA"/>
</dbReference>
<evidence type="ECO:0000313" key="2">
    <source>
        <dbReference type="EMBL" id="RKG37462.1"/>
    </source>
</evidence>
<organism evidence="2 3">
    <name type="scientific">Acinetobacter rongchengensis</name>
    <dbReference type="NCBI Taxonomy" id="2419601"/>
    <lineage>
        <taxon>Bacteria</taxon>
        <taxon>Pseudomonadati</taxon>
        <taxon>Pseudomonadota</taxon>
        <taxon>Gammaproteobacteria</taxon>
        <taxon>Moraxellales</taxon>
        <taxon>Moraxellaceae</taxon>
        <taxon>Acinetobacter</taxon>
    </lineage>
</organism>
<evidence type="ECO:0000256" key="1">
    <source>
        <dbReference type="SAM" id="SignalP"/>
    </source>
</evidence>
<dbReference type="Proteomes" id="UP000280405">
    <property type="component" value="Unassembled WGS sequence"/>
</dbReference>
<dbReference type="OrthoDB" id="8563325at2"/>
<comment type="caution">
    <text evidence="2">The sequence shown here is derived from an EMBL/GenBank/DDBJ whole genome shotgun (WGS) entry which is preliminary data.</text>
</comment>
<keyword evidence="3" id="KW-1185">Reference proteome</keyword>
<protein>
    <recommendedName>
        <fullName evidence="4">Beta-barrel assembly machine subunit BamE</fullName>
    </recommendedName>
</protein>
<dbReference type="AlphaFoldDB" id="A0A3A8ERE7"/>
<name>A0A3A8ERE7_9GAMM</name>
<evidence type="ECO:0000313" key="3">
    <source>
        <dbReference type="Proteomes" id="UP000280405"/>
    </source>
</evidence>
<gene>
    <name evidence="2" type="ORF">D7V20_10715</name>
</gene>
<dbReference type="RefSeq" id="WP_120384283.1">
    <property type="nucleotide sequence ID" value="NZ_RAXT01000020.1"/>
</dbReference>